<dbReference type="InterPro" id="IPR000182">
    <property type="entry name" value="GNAT_dom"/>
</dbReference>
<dbReference type="RefSeq" id="WP_310736794.1">
    <property type="nucleotide sequence ID" value="NZ_JACHXO010000005.1"/>
</dbReference>
<evidence type="ECO:0000259" key="1">
    <source>
        <dbReference type="PROSITE" id="PS51186"/>
    </source>
</evidence>
<feature type="domain" description="N-acetyltransferase" evidence="1">
    <location>
        <begin position="1"/>
        <end position="84"/>
    </location>
</feature>
<proteinExistence type="predicted"/>
<reference evidence="2 3" key="1">
    <citation type="submission" date="2020-08" db="EMBL/GenBank/DDBJ databases">
        <title>Genomic Encyclopedia of Type Strains, Phase III (KMG-III): the genomes of soil and plant-associated and newly described type strains.</title>
        <authorList>
            <person name="Whitman W."/>
        </authorList>
    </citation>
    <scope>NUCLEOTIDE SEQUENCE [LARGE SCALE GENOMIC DNA]</scope>
    <source>
        <strain evidence="2 3">CECT 7247</strain>
    </source>
</reference>
<gene>
    <name evidence="2" type="ORF">FHS28_002907</name>
</gene>
<dbReference type="InterPro" id="IPR016181">
    <property type="entry name" value="Acyl_CoA_acyltransferase"/>
</dbReference>
<evidence type="ECO:0000313" key="3">
    <source>
        <dbReference type="Proteomes" id="UP000574369"/>
    </source>
</evidence>
<dbReference type="SUPFAM" id="SSF55729">
    <property type="entry name" value="Acyl-CoA N-acyltransferases (Nat)"/>
    <property type="match status" value="1"/>
</dbReference>
<dbReference type="Proteomes" id="UP000574369">
    <property type="component" value="Unassembled WGS sequence"/>
</dbReference>
<dbReference type="PROSITE" id="PS51186">
    <property type="entry name" value="GNAT"/>
    <property type="match status" value="1"/>
</dbReference>
<dbReference type="PANTHER" id="PTHR42791">
    <property type="entry name" value="GNAT FAMILY ACETYLTRANSFERASE"/>
    <property type="match status" value="1"/>
</dbReference>
<dbReference type="EMBL" id="JACHXO010000005">
    <property type="protein sequence ID" value="MBB3195501.1"/>
    <property type="molecule type" value="Genomic_DNA"/>
</dbReference>
<dbReference type="Gene3D" id="3.40.630.30">
    <property type="match status" value="1"/>
</dbReference>
<dbReference type="CDD" id="cd04301">
    <property type="entry name" value="NAT_SF"/>
    <property type="match status" value="1"/>
</dbReference>
<dbReference type="PANTHER" id="PTHR42791:SF1">
    <property type="entry name" value="N-ACETYLTRANSFERASE DOMAIN-CONTAINING PROTEIN"/>
    <property type="match status" value="1"/>
</dbReference>
<comment type="caution">
    <text evidence="2">The sequence shown here is derived from an EMBL/GenBank/DDBJ whole genome shotgun (WGS) entry which is preliminary data.</text>
</comment>
<accession>A0ABR6GTT3</accession>
<dbReference type="Pfam" id="PF13508">
    <property type="entry name" value="Acetyltransf_7"/>
    <property type="match status" value="1"/>
</dbReference>
<protein>
    <submittedName>
        <fullName evidence="2">GNAT superfamily N-acetyltransferase</fullName>
    </submittedName>
</protein>
<organism evidence="2 3">
    <name type="scientific">Roseateles terrae</name>
    <dbReference type="NCBI Taxonomy" id="431060"/>
    <lineage>
        <taxon>Bacteria</taxon>
        <taxon>Pseudomonadati</taxon>
        <taxon>Pseudomonadota</taxon>
        <taxon>Betaproteobacteria</taxon>
        <taxon>Burkholderiales</taxon>
        <taxon>Sphaerotilaceae</taxon>
        <taxon>Roseateles</taxon>
    </lineage>
</organism>
<name>A0ABR6GTT3_9BURK</name>
<dbReference type="InterPro" id="IPR052523">
    <property type="entry name" value="Trichothecene_AcTrans"/>
</dbReference>
<evidence type="ECO:0000313" key="2">
    <source>
        <dbReference type="EMBL" id="MBB3195501.1"/>
    </source>
</evidence>
<sequence>MPTEPSQEAPTWHLEHLYLHPAVQGRGIGGAVLQRLCSQADEAGAAIRLGALKQSDANRFYRRHGFEFTHEGEFDVYYLRPAARG</sequence>
<keyword evidence="3" id="KW-1185">Reference proteome</keyword>